<feature type="transmembrane region" description="Helical" evidence="5">
    <location>
        <begin position="378"/>
        <end position="397"/>
    </location>
</feature>
<dbReference type="AlphaFoldDB" id="H7FNQ1"/>
<reference evidence="7 8" key="1">
    <citation type="journal article" date="2014" name="Acta Crystallogr. D">
        <title>Structure-based characterization and antifreeze properties of a hyperactive ice-binding protein from the Antarctic bacterium Flavobacterium frigoris PS1.</title>
        <authorList>
            <person name="Do H."/>
            <person name="Kim S.J."/>
            <person name="Kim H.J."/>
            <person name="Lee J.H."/>
        </authorList>
    </citation>
    <scope>NUCLEOTIDE SEQUENCE [LARGE SCALE GENOMIC DNA]</scope>
    <source>
        <strain evidence="7 8">PS1</strain>
    </source>
</reference>
<dbReference type="STRING" id="1086011.HJ01_00722"/>
<dbReference type="PATRIC" id="fig|1086011.3.peg.710"/>
<dbReference type="GO" id="GO:0022857">
    <property type="term" value="F:transmembrane transporter activity"/>
    <property type="evidence" value="ECO:0007669"/>
    <property type="project" value="InterPro"/>
</dbReference>
<name>H7FNQ1_FLAFP</name>
<dbReference type="PROSITE" id="PS50850">
    <property type="entry name" value="MFS"/>
    <property type="match status" value="1"/>
</dbReference>
<feature type="transmembrane region" description="Helical" evidence="5">
    <location>
        <begin position="226"/>
        <end position="250"/>
    </location>
</feature>
<feature type="transmembrane region" description="Helical" evidence="5">
    <location>
        <begin position="350"/>
        <end position="372"/>
    </location>
</feature>
<dbReference type="GO" id="GO:0016020">
    <property type="term" value="C:membrane"/>
    <property type="evidence" value="ECO:0007669"/>
    <property type="project" value="UniProtKB-SubCell"/>
</dbReference>
<evidence type="ECO:0000313" key="7">
    <source>
        <dbReference type="EMBL" id="EIA10040.1"/>
    </source>
</evidence>
<feature type="transmembrane region" description="Helical" evidence="5">
    <location>
        <begin position="262"/>
        <end position="281"/>
    </location>
</feature>
<gene>
    <name evidence="7" type="ORF">HJ01_00722</name>
</gene>
<evidence type="ECO:0000256" key="3">
    <source>
        <dbReference type="ARBA" id="ARBA00022989"/>
    </source>
</evidence>
<dbReference type="CDD" id="cd17393">
    <property type="entry name" value="MFS_MosC_like"/>
    <property type="match status" value="1"/>
</dbReference>
<dbReference type="Pfam" id="PF07690">
    <property type="entry name" value="MFS_1"/>
    <property type="match status" value="1"/>
</dbReference>
<dbReference type="RefSeq" id="WP_007136899.1">
    <property type="nucleotide sequence ID" value="NZ_AHKF01000010.1"/>
</dbReference>
<dbReference type="Gene3D" id="1.20.1250.20">
    <property type="entry name" value="MFS general substrate transporter like domains"/>
    <property type="match status" value="1"/>
</dbReference>
<feature type="transmembrane region" description="Helical" evidence="5">
    <location>
        <begin position="293"/>
        <end position="313"/>
    </location>
</feature>
<evidence type="ECO:0000256" key="2">
    <source>
        <dbReference type="ARBA" id="ARBA00022692"/>
    </source>
</evidence>
<keyword evidence="8" id="KW-1185">Reference proteome</keyword>
<sequence>MIDIKFITKFKAKGKYKKTYGNAKISYLNKIRWAVSSFYFGMGLCFATWASRIPDIKTTLDLGSAELGSILFAVPVGQLLIMPFSGKLVTRYGSHRILIFASLLYVLSLVNLGLATTAWQLSFALFLFGLFGNLNNIAVNTQGVYTEVLFKKTIMSSFHGMWSFAGFTGALVGLGMLALQLSPFHHFLIIGAIVILMMAFNYKFLIKAKEIPKAEKKKLFTKPDSALIWLGVIGFCCMASEGVMFDWSGVYFKDVIQAPGPLVILGYTSFMIMMAGGRFFGDGLILKFGRKSVMQISGLLISAGLFTSVFFPYIIPSTIAFMFVGLGVSTIVPTLYSIAGKNPNVPPGEALTIVSSVSFLGFLMGPPVIGYIAEMSSLRFSFAFIGLFGILIAIMVSRIKAIQ</sequence>
<dbReference type="Proteomes" id="UP000005566">
    <property type="component" value="Unassembled WGS sequence"/>
</dbReference>
<feature type="transmembrane region" description="Helical" evidence="5">
    <location>
        <begin position="187"/>
        <end position="205"/>
    </location>
</feature>
<feature type="transmembrane region" description="Helical" evidence="5">
    <location>
        <begin position="97"/>
        <end position="115"/>
    </location>
</feature>
<evidence type="ECO:0000256" key="5">
    <source>
        <dbReference type="SAM" id="Phobius"/>
    </source>
</evidence>
<feature type="domain" description="Major facilitator superfamily (MFS) profile" evidence="6">
    <location>
        <begin position="187"/>
        <end position="403"/>
    </location>
</feature>
<keyword evidence="4 5" id="KW-0472">Membrane</keyword>
<comment type="caution">
    <text evidence="7">The sequence shown here is derived from an EMBL/GenBank/DDBJ whole genome shotgun (WGS) entry which is preliminary data.</text>
</comment>
<feature type="transmembrane region" description="Helical" evidence="5">
    <location>
        <begin position="319"/>
        <end position="338"/>
    </location>
</feature>
<evidence type="ECO:0000313" key="8">
    <source>
        <dbReference type="Proteomes" id="UP000005566"/>
    </source>
</evidence>
<dbReference type="InterPro" id="IPR051788">
    <property type="entry name" value="MFS_Transporter"/>
</dbReference>
<organism evidence="7 8">
    <name type="scientific">Flavobacterium frigoris (strain PS1)</name>
    <dbReference type="NCBI Taxonomy" id="1086011"/>
    <lineage>
        <taxon>Bacteria</taxon>
        <taxon>Pseudomonadati</taxon>
        <taxon>Bacteroidota</taxon>
        <taxon>Flavobacteriia</taxon>
        <taxon>Flavobacteriales</taxon>
        <taxon>Flavobacteriaceae</taxon>
        <taxon>Flavobacterium</taxon>
    </lineage>
</organism>
<dbReference type="SUPFAM" id="SSF103473">
    <property type="entry name" value="MFS general substrate transporter"/>
    <property type="match status" value="1"/>
</dbReference>
<feature type="transmembrane region" description="Helical" evidence="5">
    <location>
        <begin position="70"/>
        <end position="90"/>
    </location>
</feature>
<dbReference type="PANTHER" id="PTHR23514">
    <property type="entry name" value="BYPASS OF STOP CODON PROTEIN 6"/>
    <property type="match status" value="1"/>
</dbReference>
<dbReference type="InterPro" id="IPR020846">
    <property type="entry name" value="MFS_dom"/>
</dbReference>
<dbReference type="InterPro" id="IPR036259">
    <property type="entry name" value="MFS_trans_sf"/>
</dbReference>
<accession>H7FNQ1</accession>
<feature type="transmembrane region" description="Helical" evidence="5">
    <location>
        <begin position="31"/>
        <end position="50"/>
    </location>
</feature>
<keyword evidence="3 5" id="KW-1133">Transmembrane helix</keyword>
<proteinExistence type="predicted"/>
<evidence type="ECO:0000256" key="1">
    <source>
        <dbReference type="ARBA" id="ARBA00004141"/>
    </source>
</evidence>
<dbReference type="PANTHER" id="PTHR23514:SF13">
    <property type="entry name" value="INNER MEMBRANE PROTEIN YBJJ"/>
    <property type="match status" value="1"/>
</dbReference>
<dbReference type="InterPro" id="IPR011701">
    <property type="entry name" value="MFS"/>
</dbReference>
<dbReference type="eggNOG" id="COG0738">
    <property type="taxonomic scope" value="Bacteria"/>
</dbReference>
<feature type="transmembrane region" description="Helical" evidence="5">
    <location>
        <begin position="160"/>
        <end position="181"/>
    </location>
</feature>
<evidence type="ECO:0000259" key="6">
    <source>
        <dbReference type="PROSITE" id="PS50850"/>
    </source>
</evidence>
<comment type="subcellular location">
    <subcellularLocation>
        <location evidence="1">Membrane</location>
        <topology evidence="1">Multi-pass membrane protein</topology>
    </subcellularLocation>
</comment>
<feature type="transmembrane region" description="Helical" evidence="5">
    <location>
        <begin position="121"/>
        <end position="139"/>
    </location>
</feature>
<evidence type="ECO:0000256" key="4">
    <source>
        <dbReference type="ARBA" id="ARBA00023136"/>
    </source>
</evidence>
<dbReference type="EMBL" id="AHKF01000010">
    <property type="protein sequence ID" value="EIA10040.1"/>
    <property type="molecule type" value="Genomic_DNA"/>
</dbReference>
<keyword evidence="2 5" id="KW-0812">Transmembrane</keyword>
<protein>
    <submittedName>
        <fullName evidence="7">Membrane protein mosC</fullName>
    </submittedName>
</protein>